<dbReference type="InterPro" id="IPR052050">
    <property type="entry name" value="SecEffector_AnkRepeat"/>
</dbReference>
<evidence type="ECO:0000256" key="1">
    <source>
        <dbReference type="SAM" id="MobiDB-lite"/>
    </source>
</evidence>
<dbReference type="KEGG" id="mpp:MICPUCDRAFT_40128"/>
<proteinExistence type="predicted"/>
<dbReference type="GeneID" id="9684872"/>
<keyword evidence="3" id="KW-1185">Reference proteome</keyword>
<feature type="region of interest" description="Disordered" evidence="1">
    <location>
        <begin position="48"/>
        <end position="78"/>
    </location>
</feature>
<feature type="region of interest" description="Disordered" evidence="1">
    <location>
        <begin position="1"/>
        <end position="32"/>
    </location>
</feature>
<dbReference type="STRING" id="564608.C1MU44"/>
<dbReference type="EMBL" id="GG663740">
    <property type="protein sequence ID" value="EEH56564.1"/>
    <property type="molecule type" value="Genomic_DNA"/>
</dbReference>
<dbReference type="PANTHER" id="PTHR46586">
    <property type="entry name" value="ANKYRIN REPEAT-CONTAINING PROTEIN"/>
    <property type="match status" value="1"/>
</dbReference>
<reference evidence="2 3" key="1">
    <citation type="journal article" date="2009" name="Science">
        <title>Green evolution and dynamic adaptations revealed by genomes of the marine picoeukaryotes Micromonas.</title>
        <authorList>
            <person name="Worden A.Z."/>
            <person name="Lee J.H."/>
            <person name="Mock T."/>
            <person name="Rouze P."/>
            <person name="Simmons M.P."/>
            <person name="Aerts A.L."/>
            <person name="Allen A.E."/>
            <person name="Cuvelier M.L."/>
            <person name="Derelle E."/>
            <person name="Everett M.V."/>
            <person name="Foulon E."/>
            <person name="Grimwood J."/>
            <person name="Gundlach H."/>
            <person name="Henrissat B."/>
            <person name="Napoli C."/>
            <person name="McDonald S.M."/>
            <person name="Parker M.S."/>
            <person name="Rombauts S."/>
            <person name="Salamov A."/>
            <person name="Von Dassow P."/>
            <person name="Badger J.H."/>
            <person name="Coutinho P.M."/>
            <person name="Demir E."/>
            <person name="Dubchak I."/>
            <person name="Gentemann C."/>
            <person name="Eikrem W."/>
            <person name="Gready J.E."/>
            <person name="John U."/>
            <person name="Lanier W."/>
            <person name="Lindquist E.A."/>
            <person name="Lucas S."/>
            <person name="Mayer K.F."/>
            <person name="Moreau H."/>
            <person name="Not F."/>
            <person name="Otillar R."/>
            <person name="Panaud O."/>
            <person name="Pangilinan J."/>
            <person name="Paulsen I."/>
            <person name="Piegu B."/>
            <person name="Poliakov A."/>
            <person name="Robbens S."/>
            <person name="Schmutz J."/>
            <person name="Toulza E."/>
            <person name="Wyss T."/>
            <person name="Zelensky A."/>
            <person name="Zhou K."/>
            <person name="Armbrust E.V."/>
            <person name="Bhattacharya D."/>
            <person name="Goodenough U.W."/>
            <person name="Van de Peer Y."/>
            <person name="Grigoriev I.V."/>
        </authorList>
    </citation>
    <scope>NUCLEOTIDE SEQUENCE [LARGE SCALE GENOMIC DNA]</scope>
    <source>
        <strain evidence="2 3">CCMP1545</strain>
    </source>
</reference>
<gene>
    <name evidence="2" type="ORF">MICPUCDRAFT_40128</name>
</gene>
<evidence type="ECO:0000313" key="3">
    <source>
        <dbReference type="Proteomes" id="UP000001876"/>
    </source>
</evidence>
<dbReference type="RefSeq" id="XP_003059432.1">
    <property type="nucleotide sequence ID" value="XM_003059386.1"/>
</dbReference>
<accession>C1MU44</accession>
<dbReference type="AlphaFoldDB" id="C1MU44"/>
<name>C1MU44_MICPC</name>
<dbReference type="PANTHER" id="PTHR46586:SF3">
    <property type="entry name" value="ANKYRIN REPEAT-CONTAINING PROTEIN"/>
    <property type="match status" value="1"/>
</dbReference>
<organism evidence="3">
    <name type="scientific">Micromonas pusilla (strain CCMP1545)</name>
    <name type="common">Picoplanktonic green alga</name>
    <dbReference type="NCBI Taxonomy" id="564608"/>
    <lineage>
        <taxon>Eukaryota</taxon>
        <taxon>Viridiplantae</taxon>
        <taxon>Chlorophyta</taxon>
        <taxon>Mamiellophyceae</taxon>
        <taxon>Mamiellales</taxon>
        <taxon>Mamiellaceae</taxon>
        <taxon>Micromonas</taxon>
    </lineage>
</organism>
<feature type="compositionally biased region" description="Low complexity" evidence="1">
    <location>
        <begin position="12"/>
        <end position="32"/>
    </location>
</feature>
<sequence>MADEGNARGSFDSTTPTKDASSSASSESRSTADAVDIMLRCAADDARAAGARETRRETDGRAISDPGLPHLPYLTDTHARGSLVGPDSGLCAPRAHENIPTSPLGSVWLAAGDVCAVAAADGNVEFLRFARANGCPWDGNTLAAAARAASIPALRFALDARCPRTRLNAPAVDVCAEAASGGVRDGASLRALRYLVEHRREPIETEDVVVRAAGGGDLATFRYALDATLRRLVTAAALAAAGVAAAGSGKTETLRFLRDALGVAFEAASCEGAARGGHLHALRWLREVALAPWDARATDAAAATGAVETLRYAVAGGCDVSEDAAKSATRGGHLDALMVLFFFREIDPRRSETSGYADYARVWEFDREAASLCAAVNGRAEVFEWGTRSGNFAPHPLAGAAAARLGHLDVLRFVKEDGRGWDELLWVAAGERAKALGDVGVLLWLSREGCPRGAQ</sequence>
<evidence type="ECO:0000313" key="2">
    <source>
        <dbReference type="EMBL" id="EEH56564.1"/>
    </source>
</evidence>
<feature type="compositionally biased region" description="Basic and acidic residues" evidence="1">
    <location>
        <begin position="48"/>
        <end position="62"/>
    </location>
</feature>
<protein>
    <submittedName>
        <fullName evidence="2">Predicted protein</fullName>
    </submittedName>
</protein>
<dbReference type="Proteomes" id="UP000001876">
    <property type="component" value="Unassembled WGS sequence"/>
</dbReference>